<feature type="region of interest" description="Disordered" evidence="1">
    <location>
        <begin position="12"/>
        <end position="59"/>
    </location>
</feature>
<reference evidence="2 3" key="1">
    <citation type="submission" date="2019-11" db="EMBL/GenBank/DDBJ databases">
        <title>Comparative genomics of hydrocarbon-degrading Desulfosarcina strains.</title>
        <authorList>
            <person name="Watanabe M."/>
            <person name="Kojima H."/>
            <person name="Fukui M."/>
        </authorList>
    </citation>
    <scope>NUCLEOTIDE SEQUENCE [LARGE SCALE GENOMIC DNA]</scope>
    <source>
        <strain evidence="2 3">PL12</strain>
    </source>
</reference>
<protein>
    <submittedName>
        <fullName evidence="2">Uncharacterized protein</fullName>
    </submittedName>
</protein>
<dbReference type="Proteomes" id="UP000427906">
    <property type="component" value="Chromosome"/>
</dbReference>
<keyword evidence="3" id="KW-1185">Reference proteome</keyword>
<accession>A0A5K7YVC5</accession>
<evidence type="ECO:0000313" key="3">
    <source>
        <dbReference type="Proteomes" id="UP000427906"/>
    </source>
</evidence>
<organism evidence="2 3">
    <name type="scientific">Desulfosarcina alkanivorans</name>
    <dbReference type="NCBI Taxonomy" id="571177"/>
    <lineage>
        <taxon>Bacteria</taxon>
        <taxon>Pseudomonadati</taxon>
        <taxon>Thermodesulfobacteriota</taxon>
        <taxon>Desulfobacteria</taxon>
        <taxon>Desulfobacterales</taxon>
        <taxon>Desulfosarcinaceae</taxon>
        <taxon>Desulfosarcina</taxon>
    </lineage>
</organism>
<evidence type="ECO:0000313" key="2">
    <source>
        <dbReference type="EMBL" id="BBO72365.1"/>
    </source>
</evidence>
<gene>
    <name evidence="2" type="ORF">DSCA_62950</name>
</gene>
<evidence type="ECO:0000256" key="1">
    <source>
        <dbReference type="SAM" id="MobiDB-lite"/>
    </source>
</evidence>
<dbReference type="EMBL" id="AP021874">
    <property type="protein sequence ID" value="BBO72365.1"/>
    <property type="molecule type" value="Genomic_DNA"/>
</dbReference>
<name>A0A5K7YVC5_9BACT</name>
<dbReference type="RefSeq" id="WP_155320071.1">
    <property type="nucleotide sequence ID" value="NZ_AP021874.1"/>
</dbReference>
<dbReference type="AlphaFoldDB" id="A0A5K7YVC5"/>
<sequence length="125" mass="13230">MITSGVNLIFIAKRKPGPGQRPGSGREGEGVAILPRKNPTGNADPGGRPDPSPLRHHPPAAFVLQHVPALADLVGIDFEPDEGETFDIRQVAVDNLDDLDALVNLKKQAVQRGKSYPAGRLGKAA</sequence>
<dbReference type="KEGG" id="dalk:DSCA_62950"/>
<proteinExistence type="predicted"/>